<name>A0ABX6YHA9_9MICO</name>
<organism evidence="1 2">
    <name type="scientific">Paramicrobacterium chengjingii</name>
    <dbReference type="NCBI Taxonomy" id="2769067"/>
    <lineage>
        <taxon>Bacteria</taxon>
        <taxon>Bacillati</taxon>
        <taxon>Actinomycetota</taxon>
        <taxon>Actinomycetes</taxon>
        <taxon>Micrococcales</taxon>
        <taxon>Microbacteriaceae</taxon>
        <taxon>Paramicrobacterium</taxon>
    </lineage>
</organism>
<dbReference type="EMBL" id="CP061169">
    <property type="protein sequence ID" value="QPZ38148.1"/>
    <property type="molecule type" value="Genomic_DNA"/>
</dbReference>
<sequence>MGDHSLPIGPNHVTTNLLRLGLSYLPDEGTQTLPLFLGCLFEHHSISHVQSYRQRLSHTQKCAMGA</sequence>
<dbReference type="Proteomes" id="UP000662814">
    <property type="component" value="Chromosome"/>
</dbReference>
<accession>A0ABX6YHA9</accession>
<evidence type="ECO:0000313" key="1">
    <source>
        <dbReference type="EMBL" id="QPZ38148.1"/>
    </source>
</evidence>
<gene>
    <name evidence="1" type="ORF">HCR76_15375</name>
</gene>
<protein>
    <submittedName>
        <fullName evidence="1">Uncharacterized protein</fullName>
    </submittedName>
</protein>
<proteinExistence type="predicted"/>
<reference evidence="1 2" key="1">
    <citation type="submission" date="2020-12" db="EMBL/GenBank/DDBJ databases">
        <title>Microbacterium sp. HY060.</title>
        <authorList>
            <person name="Zhou J."/>
        </authorList>
    </citation>
    <scope>NUCLEOTIDE SEQUENCE [LARGE SCALE GENOMIC DNA]</scope>
    <source>
        <strain evidence="1 2">HY60</strain>
    </source>
</reference>
<keyword evidence="2" id="KW-1185">Reference proteome</keyword>
<evidence type="ECO:0000313" key="2">
    <source>
        <dbReference type="Proteomes" id="UP000662814"/>
    </source>
</evidence>